<reference evidence="8" key="1">
    <citation type="journal article" date="2022" name="bioRxiv">
        <title>Genomics of Preaxostyla Flagellates Illuminates Evolutionary Transitions and the Path Towards Mitochondrial Loss.</title>
        <authorList>
            <person name="Novak L.V.F."/>
            <person name="Treitli S.C."/>
            <person name="Pyrih J."/>
            <person name="Halakuc P."/>
            <person name="Pipaliya S.V."/>
            <person name="Vacek V."/>
            <person name="Brzon O."/>
            <person name="Soukal P."/>
            <person name="Eme L."/>
            <person name="Dacks J.B."/>
            <person name="Karnkowska A."/>
            <person name="Elias M."/>
            <person name="Hampl V."/>
        </authorList>
    </citation>
    <scope>NUCLEOTIDE SEQUENCE</scope>
    <source>
        <strain evidence="8">RCP-MX</strain>
    </source>
</reference>
<sequence length="754" mass="82567">MELIEFCRDAEDWATVERAIASFFSDIDKLSRCLQDPQPESGAATSSALPALTPAPTTTPALATTTPSTPGPTSTAVASPVPPAAPRDVRPPAPALIRRAYQLIYGLRNDSVERALLEALRQASGMFLTATAQSLLPTSPLLRCIPIFLMNGRLSEPNNHPLLVQICRCVTALPPVCLLTLQRWLATSAPLAAPPGCPNQAPLHTSPPAGAGAGAGVHSPCHSTTASAHRSLSPLALGTAMHCVCGPRYGAPDMGVMVIPLPISPPHSTMHSSDLRGHPGDGPLPAHARDADELQAVVMVLKLLDEANSDNLENPLAYTEFYNDAVNENTNWADDYSRLLHKRFAFSGFPFLLDTQAKARILQFEAQDQQNRAYQNAIFQQLLRGPETPYCVFRVRRDHLIEDALTQVMHHARDLKKPLKVVFEEGILPAGRPEIFDPKYGMFTAEETRLFWFNPGLTFPPSTHIAWALAWGWAGMFTAEETRLFWFNPDTLELDGEYKLIGAILGLAIYNGVILDVHLPLVAYKKLLGRPVTARDVEGLSPMLARSLQQVLTLPDASVLEQTFSVEREVFGVVRTHELKPGGAEILVTNDNRAEYVQLYVKHLLEDSVSRQFAAFKAGFDLVVGHLIKIFRAEEMELLICGSRKLDFAALEKNAQYDGGYGPADPVIRNFWSVVHEMAPDQQKRLLCFVTGSDRAPIGGLGTLPFIIARTGDTDKLPTSHTCFNVLLLPAYPDREKLRQSLLVAISNAEGFGL</sequence>
<dbReference type="Gene3D" id="3.90.1750.10">
    <property type="entry name" value="Hect, E3 ligase catalytic domains"/>
    <property type="match status" value="2"/>
</dbReference>
<dbReference type="Proteomes" id="UP001141327">
    <property type="component" value="Unassembled WGS sequence"/>
</dbReference>
<comment type="caution">
    <text evidence="8">The sequence shown here is derived from an EMBL/GenBank/DDBJ whole genome shotgun (WGS) entry which is preliminary data.</text>
</comment>
<keyword evidence="8" id="KW-0436">Ligase</keyword>
<proteinExistence type="predicted"/>
<evidence type="ECO:0000256" key="2">
    <source>
        <dbReference type="ARBA" id="ARBA00012485"/>
    </source>
</evidence>
<dbReference type="CDD" id="cd00078">
    <property type="entry name" value="HECTc"/>
    <property type="match status" value="1"/>
</dbReference>
<evidence type="ECO:0000256" key="6">
    <source>
        <dbReference type="SAM" id="MobiDB-lite"/>
    </source>
</evidence>
<protein>
    <recommendedName>
        <fullName evidence="2">HECT-type E3 ubiquitin transferase</fullName>
        <ecNumber evidence="2">2.3.2.26</ecNumber>
    </recommendedName>
</protein>
<dbReference type="SUPFAM" id="SSF56204">
    <property type="entry name" value="Hect, E3 ligase catalytic domain"/>
    <property type="match status" value="1"/>
</dbReference>
<dbReference type="SMART" id="SM00119">
    <property type="entry name" value="HECTc"/>
    <property type="match status" value="1"/>
</dbReference>
<comment type="catalytic activity">
    <reaction evidence="1">
        <text>S-ubiquitinyl-[E2 ubiquitin-conjugating enzyme]-L-cysteine + [acceptor protein]-L-lysine = [E2 ubiquitin-conjugating enzyme]-L-cysteine + N(6)-ubiquitinyl-[acceptor protein]-L-lysine.</text>
        <dbReference type="EC" id="2.3.2.26"/>
    </reaction>
</comment>
<evidence type="ECO:0000259" key="7">
    <source>
        <dbReference type="PROSITE" id="PS50237"/>
    </source>
</evidence>
<dbReference type="Pfam" id="PF00632">
    <property type="entry name" value="HECT"/>
    <property type="match status" value="1"/>
</dbReference>
<keyword evidence="3" id="KW-0808">Transferase</keyword>
<dbReference type="InterPro" id="IPR044611">
    <property type="entry name" value="E3A/B/C-like"/>
</dbReference>
<evidence type="ECO:0000313" key="9">
    <source>
        <dbReference type="Proteomes" id="UP001141327"/>
    </source>
</evidence>
<keyword evidence="4 5" id="KW-0833">Ubl conjugation pathway</keyword>
<feature type="active site" description="Glycyl thioester intermediate" evidence="5">
    <location>
        <position position="723"/>
    </location>
</feature>
<dbReference type="InterPro" id="IPR035983">
    <property type="entry name" value="Hect_E3_ubiquitin_ligase"/>
</dbReference>
<dbReference type="PANTHER" id="PTHR45700:SF8">
    <property type="entry name" value="HECT-TYPE E3 UBIQUITIN TRANSFERASE"/>
    <property type="match status" value="1"/>
</dbReference>
<name>A0ABQ8ULL0_9EUKA</name>
<evidence type="ECO:0000256" key="1">
    <source>
        <dbReference type="ARBA" id="ARBA00000885"/>
    </source>
</evidence>
<feature type="compositionally biased region" description="Low complexity" evidence="6">
    <location>
        <begin position="41"/>
        <end position="79"/>
    </location>
</feature>
<dbReference type="PROSITE" id="PS50237">
    <property type="entry name" value="HECT"/>
    <property type="match status" value="1"/>
</dbReference>
<evidence type="ECO:0000256" key="5">
    <source>
        <dbReference type="PROSITE-ProRule" id="PRU00104"/>
    </source>
</evidence>
<dbReference type="EMBL" id="JAPMOS010000042">
    <property type="protein sequence ID" value="KAJ4457650.1"/>
    <property type="molecule type" value="Genomic_DNA"/>
</dbReference>
<dbReference type="Gene3D" id="3.30.2410.10">
    <property type="entry name" value="Hect, E3 ligase catalytic domain"/>
    <property type="match status" value="1"/>
</dbReference>
<feature type="region of interest" description="Disordered" evidence="6">
    <location>
        <begin position="35"/>
        <end position="90"/>
    </location>
</feature>
<evidence type="ECO:0000313" key="8">
    <source>
        <dbReference type="EMBL" id="KAJ4457650.1"/>
    </source>
</evidence>
<accession>A0ABQ8ULL0</accession>
<feature type="domain" description="HECT" evidence="7">
    <location>
        <begin position="434"/>
        <end position="754"/>
    </location>
</feature>
<keyword evidence="9" id="KW-1185">Reference proteome</keyword>
<dbReference type="PANTHER" id="PTHR45700">
    <property type="entry name" value="UBIQUITIN-PROTEIN LIGASE E3C"/>
    <property type="match status" value="1"/>
</dbReference>
<gene>
    <name evidence="8" type="ORF">PAPYR_6785</name>
</gene>
<dbReference type="GO" id="GO:0016874">
    <property type="term" value="F:ligase activity"/>
    <property type="evidence" value="ECO:0007669"/>
    <property type="project" value="UniProtKB-KW"/>
</dbReference>
<dbReference type="EC" id="2.3.2.26" evidence="2"/>
<evidence type="ECO:0000256" key="4">
    <source>
        <dbReference type="ARBA" id="ARBA00022786"/>
    </source>
</evidence>
<dbReference type="Gene3D" id="3.30.2160.10">
    <property type="entry name" value="Hect, E3 ligase catalytic domain"/>
    <property type="match status" value="1"/>
</dbReference>
<organism evidence="8 9">
    <name type="scientific">Paratrimastix pyriformis</name>
    <dbReference type="NCBI Taxonomy" id="342808"/>
    <lineage>
        <taxon>Eukaryota</taxon>
        <taxon>Metamonada</taxon>
        <taxon>Preaxostyla</taxon>
        <taxon>Paratrimastigidae</taxon>
        <taxon>Paratrimastix</taxon>
    </lineage>
</organism>
<evidence type="ECO:0000256" key="3">
    <source>
        <dbReference type="ARBA" id="ARBA00022679"/>
    </source>
</evidence>
<dbReference type="InterPro" id="IPR000569">
    <property type="entry name" value="HECT_dom"/>
</dbReference>